<dbReference type="Proteomes" id="UP000007014">
    <property type="component" value="Chromosome 20"/>
</dbReference>
<dbReference type="EMBL" id="AP006502">
    <property type="protein sequence ID" value="BAM83119.1"/>
    <property type="molecule type" value="Genomic_DNA"/>
</dbReference>
<dbReference type="GO" id="GO:0020037">
    <property type="term" value="F:heme binding"/>
    <property type="evidence" value="ECO:0007669"/>
    <property type="project" value="UniProtKB-UniRule"/>
</dbReference>
<accession>M1VCB5</accession>
<keyword evidence="1" id="KW-0479">Metal-binding</keyword>
<dbReference type="InterPro" id="IPR004981">
    <property type="entry name" value="Trp_2_3_dOase"/>
</dbReference>
<reference evidence="3 4" key="1">
    <citation type="journal article" date="2004" name="Nature">
        <title>Genome sequence of the ultrasmall unicellular red alga Cyanidioschyzon merolae 10D.</title>
        <authorList>
            <person name="Matsuzaki M."/>
            <person name="Misumi O."/>
            <person name="Shin-i T."/>
            <person name="Maruyama S."/>
            <person name="Takahara M."/>
            <person name="Miyagishima S."/>
            <person name="Mori T."/>
            <person name="Nishida K."/>
            <person name="Yagisawa F."/>
            <person name="Nishida K."/>
            <person name="Yoshida Y."/>
            <person name="Nishimura Y."/>
            <person name="Nakao S."/>
            <person name="Kobayashi T."/>
            <person name="Momoyama Y."/>
            <person name="Higashiyama T."/>
            <person name="Minoda A."/>
            <person name="Sano M."/>
            <person name="Nomoto H."/>
            <person name="Oishi K."/>
            <person name="Hayashi H."/>
            <person name="Ohta F."/>
            <person name="Nishizaka S."/>
            <person name="Haga S."/>
            <person name="Miura S."/>
            <person name="Morishita T."/>
            <person name="Kabeya Y."/>
            <person name="Terasawa K."/>
            <person name="Suzuki Y."/>
            <person name="Ishii Y."/>
            <person name="Asakawa S."/>
            <person name="Takano H."/>
            <person name="Ohta N."/>
            <person name="Kuroiwa H."/>
            <person name="Tanaka K."/>
            <person name="Shimizu N."/>
            <person name="Sugano S."/>
            <person name="Sato N."/>
            <person name="Nozaki H."/>
            <person name="Ogasawara N."/>
            <person name="Kohara Y."/>
            <person name="Kuroiwa T."/>
        </authorList>
    </citation>
    <scope>NUCLEOTIDE SEQUENCE [LARGE SCALE GENOMIC DNA]</scope>
    <source>
        <strain evidence="3 4">10D</strain>
    </source>
</reference>
<dbReference type="EC" id="1.13.11.11" evidence="1"/>
<dbReference type="STRING" id="280699.M1VCB5"/>
<dbReference type="PANTHER" id="PTHR10138:SF0">
    <property type="entry name" value="TRYPTOPHAN 2,3-DIOXYGENASE"/>
    <property type="match status" value="1"/>
</dbReference>
<comment type="similarity">
    <text evidence="1">Belongs to the tryptophan 2,3-dioxygenase family.</text>
</comment>
<comment type="cofactor">
    <cofactor evidence="1">
        <name>heme</name>
        <dbReference type="ChEBI" id="CHEBI:30413"/>
    </cofactor>
    <text evidence="1">Binds 1 heme group per subunit.</text>
</comment>
<evidence type="ECO:0000313" key="4">
    <source>
        <dbReference type="Proteomes" id="UP000007014"/>
    </source>
</evidence>
<dbReference type="PANTHER" id="PTHR10138">
    <property type="entry name" value="TRYPTOPHAN 2,3-DIOXYGENASE"/>
    <property type="match status" value="1"/>
</dbReference>
<dbReference type="SUPFAM" id="SSF140959">
    <property type="entry name" value="Indolic compounds 2,3-dioxygenase-like"/>
    <property type="match status" value="1"/>
</dbReference>
<dbReference type="UniPathway" id="UPA00333">
    <property type="reaction ID" value="UER00453"/>
</dbReference>
<organism evidence="3 4">
    <name type="scientific">Cyanidioschyzon merolae (strain NIES-3377 / 10D)</name>
    <name type="common">Unicellular red alga</name>
    <dbReference type="NCBI Taxonomy" id="280699"/>
    <lineage>
        <taxon>Eukaryota</taxon>
        <taxon>Rhodophyta</taxon>
        <taxon>Bangiophyceae</taxon>
        <taxon>Cyanidiales</taxon>
        <taxon>Cyanidiaceae</taxon>
        <taxon>Cyanidioschyzon</taxon>
    </lineage>
</organism>
<evidence type="ECO:0000256" key="2">
    <source>
        <dbReference type="SAM" id="MobiDB-lite"/>
    </source>
</evidence>
<comment type="subunit">
    <text evidence="1">Homotetramer. Dimer of dimers.</text>
</comment>
<dbReference type="Gene3D" id="1.20.58.480">
    <property type="match status" value="1"/>
</dbReference>
<dbReference type="InterPro" id="IPR037217">
    <property type="entry name" value="Trp/Indoleamine_2_3_dOase-like"/>
</dbReference>
<dbReference type="Gramene" id="CMT104CT">
    <property type="protein sequence ID" value="CMT104CT"/>
    <property type="gene ID" value="CMT104C"/>
</dbReference>
<dbReference type="GO" id="GO:0019442">
    <property type="term" value="P:L-tryptophan catabolic process to acetyl-CoA"/>
    <property type="evidence" value="ECO:0007669"/>
    <property type="project" value="TreeGrafter"/>
</dbReference>
<feature type="compositionally biased region" description="Polar residues" evidence="2">
    <location>
        <begin position="126"/>
        <end position="136"/>
    </location>
</feature>
<evidence type="ECO:0000256" key="1">
    <source>
        <dbReference type="HAMAP-Rule" id="MF_03020"/>
    </source>
</evidence>
<keyword evidence="1" id="KW-0349">Heme</keyword>
<gene>
    <name evidence="3" type="ORF">CYME_CMT104C</name>
</gene>
<dbReference type="OrthoDB" id="447477at2759"/>
<feature type="region of interest" description="Disordered" evidence="2">
    <location>
        <begin position="120"/>
        <end position="141"/>
    </location>
</feature>
<dbReference type="HAMAP" id="MF_01972">
    <property type="entry name" value="T23O"/>
    <property type="match status" value="1"/>
</dbReference>
<keyword evidence="1" id="KW-0408">Iron</keyword>
<dbReference type="GO" id="GO:0046872">
    <property type="term" value="F:metal ion binding"/>
    <property type="evidence" value="ECO:0007669"/>
    <property type="project" value="UniProtKB-KW"/>
</dbReference>
<comment type="catalytic activity">
    <reaction evidence="1">
        <text>L-tryptophan + O2 = N-formyl-L-kynurenine</text>
        <dbReference type="Rhea" id="RHEA:24536"/>
        <dbReference type="ChEBI" id="CHEBI:15379"/>
        <dbReference type="ChEBI" id="CHEBI:57912"/>
        <dbReference type="ChEBI" id="CHEBI:58629"/>
        <dbReference type="EC" id="1.13.11.11"/>
    </reaction>
</comment>
<dbReference type="KEGG" id="cme:CYME_CMT104C"/>
<evidence type="ECO:0000313" key="3">
    <source>
        <dbReference type="EMBL" id="BAM83119.1"/>
    </source>
</evidence>
<keyword evidence="1" id="KW-0223">Dioxygenase</keyword>
<dbReference type="GO" id="GO:0004833">
    <property type="term" value="F:L-tryptophan 2,3-dioxygenase activity"/>
    <property type="evidence" value="ECO:0007669"/>
    <property type="project" value="UniProtKB-UniRule"/>
</dbReference>
<dbReference type="AlphaFoldDB" id="M1VCB5"/>
<dbReference type="Gene3D" id="1.10.287.3810">
    <property type="match status" value="1"/>
</dbReference>
<dbReference type="GO" id="GO:0019441">
    <property type="term" value="P:L-tryptophan catabolic process to kynurenine"/>
    <property type="evidence" value="ECO:0007669"/>
    <property type="project" value="UniProtKB-UniRule"/>
</dbReference>
<proteinExistence type="inferred from homology"/>
<keyword evidence="1" id="KW-0560">Oxidoreductase</keyword>
<dbReference type="GeneID" id="16997695"/>
<comment type="pathway">
    <text evidence="1">Amino-acid degradation; L-tryptophan degradation via kynurenine pathway; L-kynurenine from L-tryptophan: step 1/2.</text>
</comment>
<comment type="caution">
    <text evidence="1">Lacks conserved residue(s) required for the propagation of feature annotation.</text>
</comment>
<protein>
    <recommendedName>
        <fullName evidence="1">Tryptophan 2,3-dioxygenase</fullName>
        <shortName evidence="1">TDO</shortName>
        <ecNumber evidence="1">1.13.11.11</ecNumber>
    </recommendedName>
    <alternativeName>
        <fullName evidence="1">Tryptamin 2,3-dioxygenase</fullName>
    </alternativeName>
    <alternativeName>
        <fullName evidence="1">Tryptophan oxygenase</fullName>
        <shortName evidence="1">TO</shortName>
        <shortName evidence="1">TRPO</shortName>
    </alternativeName>
    <alternativeName>
        <fullName evidence="1">Tryptophan pyrrolase</fullName>
    </alternativeName>
    <alternativeName>
        <fullName evidence="1">Tryptophanase</fullName>
    </alternativeName>
</protein>
<keyword evidence="4" id="KW-1185">Reference proteome</keyword>
<dbReference type="RefSeq" id="XP_005539155.1">
    <property type="nucleotide sequence ID" value="XM_005539098.1"/>
</dbReference>
<name>M1VCB5_CYAM1</name>
<feature type="region of interest" description="Disordered" evidence="2">
    <location>
        <begin position="269"/>
        <end position="366"/>
    </location>
</feature>
<reference evidence="3 4" key="2">
    <citation type="journal article" date="2007" name="BMC Biol.">
        <title>A 100%-complete sequence reveals unusually simple genomic features in the hot-spring red alga Cyanidioschyzon merolae.</title>
        <authorList>
            <person name="Nozaki H."/>
            <person name="Takano H."/>
            <person name="Misumi O."/>
            <person name="Terasawa K."/>
            <person name="Matsuzaki M."/>
            <person name="Maruyama S."/>
            <person name="Nishida K."/>
            <person name="Yagisawa F."/>
            <person name="Yoshida Y."/>
            <person name="Fujiwara T."/>
            <person name="Takio S."/>
            <person name="Tamura K."/>
            <person name="Chung S.J."/>
            <person name="Nakamura S."/>
            <person name="Kuroiwa H."/>
            <person name="Tanaka K."/>
            <person name="Sato N."/>
            <person name="Kuroiwa T."/>
        </authorList>
    </citation>
    <scope>NUCLEOTIDE SEQUENCE [LARGE SCALE GENOMIC DNA]</scope>
    <source>
        <strain evidence="3 4">10D</strain>
    </source>
</reference>
<comment type="function">
    <text evidence="1">Heme-dependent dioxygenase that catalyzes the oxidative cleavage of the L-tryptophan (L-Trp) pyrrole ring and converts L-tryptophan to N-formyl-L-kynurenine. Catalyzes the oxidative cleavage of the indole moiety.</text>
</comment>
<dbReference type="eggNOG" id="KOG3906">
    <property type="taxonomic scope" value="Eukaryota"/>
</dbReference>
<dbReference type="Pfam" id="PF03301">
    <property type="entry name" value="Trp_dioxygenase"/>
    <property type="match status" value="1"/>
</dbReference>
<feature type="compositionally biased region" description="Low complexity" evidence="2">
    <location>
        <begin position="310"/>
        <end position="338"/>
    </location>
</feature>
<keyword evidence="1" id="KW-0823">Tryptophan catabolism</keyword>
<dbReference type="HOGENOM" id="CLU_370628_0_0_1"/>
<sequence length="751" mass="84391">MPCPFGYSIEDVTTPVNGNASRLRNCHGLASAARSCNASAARHDQQIAVVASSGKEPAVEDYEQDYFPGIGSICLEQSRRAPEEERPNCVLPEPPLRPEELNQGYWRDVEDEELCADGDEMEEPLESTSPQETPLGTETRPTEHDAGVLVVTGSKTSEDASALSGPVAIQHTDEANEALAGMCVAHGSDSSTCNGCTAECETSPASRDPVHALNNRRGLGSSQPWNGSNKADWLDCSSITESENSLFTERACQGGICGDLEPRAALECAPDPLSGDRLAEGRTRTLPRRAARSPAWRREAPVAMWPPRPASSLQSSSKLAATVSESSASASHWTSTRAGDSPPALGCMAPAGNAATSPVPQMELPRDQRSTAYIRQRKGRPLYYNSYLKLDRLFSCQDPISWRFGDHAHDEMLFITVHQVYELWFKQLIYELDSLRALFLAESMATDGVRAQLRVSVDANRMMNLALHRLDRMVEIQRILVEQIRVLETMTPQEFLTFRDYLFPASGFQSWQYRLLEVKLGVRAEQRISNHWKLHLSEEHQAVLSDAEKEPSLFDLINHWLERLPFVVTTEADFNFWDAYRKATERMLALDRAFIDREIHAGADRARAYRELSRMRNLYRSVYEEQVHQEMVERGQRRMSFKAMAAALLIMLYEREAPYLQLPHRVLRRLLDLDEGMAQWRFRHVQLVSRMIGSKTGTGGSLGVHYLMLTLEASRVFTDLGNMAALLIPARLLPDLPEKLRQQLEYAWTQV</sequence>